<dbReference type="PATRIC" id="fig|2702.101.peg.693"/>
<proteinExistence type="predicted"/>
<name>A0A135Z6A3_GARVA</name>
<reference evidence="2" key="1">
    <citation type="submission" date="2016-02" db="EMBL/GenBank/DDBJ databases">
        <authorList>
            <person name="Mitreva M."/>
            <person name="Pepin K.H."/>
            <person name="Mihindukulasuriya K.A."/>
            <person name="Fulton R."/>
            <person name="Fronick C."/>
            <person name="O'Laughlin M."/>
            <person name="Miner T."/>
            <person name="Herter B."/>
            <person name="Rosa B.A."/>
            <person name="Cordes M."/>
            <person name="Tomlinson C."/>
            <person name="Wollam A."/>
            <person name="Palsikar V.B."/>
            <person name="Mardis E.R."/>
            <person name="Wilson R.K."/>
        </authorList>
    </citation>
    <scope>NUCLEOTIDE SEQUENCE [LARGE SCALE GENOMIC DNA]</scope>
    <source>
        <strain evidence="2">CMW7778B</strain>
    </source>
</reference>
<evidence type="ECO:0000313" key="2">
    <source>
        <dbReference type="Proteomes" id="UP000070505"/>
    </source>
</evidence>
<comment type="caution">
    <text evidence="1">The sequence shown here is derived from an EMBL/GenBank/DDBJ whole genome shotgun (WGS) entry which is preliminary data.</text>
</comment>
<dbReference type="AlphaFoldDB" id="A0A135Z6A3"/>
<gene>
    <name evidence="1" type="ORF">HMPREF3230_00710</name>
</gene>
<accession>A0A135Z6A3</accession>
<sequence>MRKIVQQAIKPILNLLRYFLSLKSAPNIHSVHSKKCKYTTCSLNPRLERLLDVT</sequence>
<dbReference type="Proteomes" id="UP000070505">
    <property type="component" value="Unassembled WGS sequence"/>
</dbReference>
<dbReference type="EMBL" id="LSRC01000030">
    <property type="protein sequence ID" value="KXI17210.1"/>
    <property type="molecule type" value="Genomic_DNA"/>
</dbReference>
<evidence type="ECO:0000313" key="1">
    <source>
        <dbReference type="EMBL" id="KXI17210.1"/>
    </source>
</evidence>
<protein>
    <submittedName>
        <fullName evidence="1">Uncharacterized protein</fullName>
    </submittedName>
</protein>
<organism evidence="1 2">
    <name type="scientific">Gardnerella vaginalis</name>
    <dbReference type="NCBI Taxonomy" id="2702"/>
    <lineage>
        <taxon>Bacteria</taxon>
        <taxon>Bacillati</taxon>
        <taxon>Actinomycetota</taxon>
        <taxon>Actinomycetes</taxon>
        <taxon>Bifidobacteriales</taxon>
        <taxon>Bifidobacteriaceae</taxon>
        <taxon>Gardnerella</taxon>
    </lineage>
</organism>